<dbReference type="EMBL" id="JAHKSW010000004">
    <property type="protein sequence ID" value="KAG7332889.1"/>
    <property type="molecule type" value="Genomic_DNA"/>
</dbReference>
<organism evidence="3 4">
    <name type="scientific">Hemibagrus wyckioides</name>
    <dbReference type="NCBI Taxonomy" id="337641"/>
    <lineage>
        <taxon>Eukaryota</taxon>
        <taxon>Metazoa</taxon>
        <taxon>Chordata</taxon>
        <taxon>Craniata</taxon>
        <taxon>Vertebrata</taxon>
        <taxon>Euteleostomi</taxon>
        <taxon>Actinopterygii</taxon>
        <taxon>Neopterygii</taxon>
        <taxon>Teleostei</taxon>
        <taxon>Ostariophysi</taxon>
        <taxon>Siluriformes</taxon>
        <taxon>Bagridae</taxon>
        <taxon>Hemibagrus</taxon>
    </lineage>
</organism>
<dbReference type="AlphaFoldDB" id="A0A9D3P2E2"/>
<accession>A0A9D3P2E2</accession>
<evidence type="ECO:0000313" key="4">
    <source>
        <dbReference type="Proteomes" id="UP000824219"/>
    </source>
</evidence>
<dbReference type="Gene3D" id="3.10.100.10">
    <property type="entry name" value="Mannose-Binding Protein A, subunit A"/>
    <property type="match status" value="1"/>
</dbReference>
<keyword evidence="1" id="KW-1015">Disulfide bond</keyword>
<reference evidence="3 4" key="1">
    <citation type="submission" date="2021-06" db="EMBL/GenBank/DDBJ databases">
        <title>Chromosome-level genome assembly of the red-tail catfish (Hemibagrus wyckioides).</title>
        <authorList>
            <person name="Shao F."/>
        </authorList>
    </citation>
    <scope>NUCLEOTIDE SEQUENCE [LARGE SCALE GENOMIC DNA]</scope>
    <source>
        <strain evidence="3">EC202008001</strain>
        <tissue evidence="3">Blood</tissue>
    </source>
</reference>
<name>A0A9D3P2E2_9TELE</name>
<dbReference type="InterPro" id="IPR016187">
    <property type="entry name" value="CTDL_fold"/>
</dbReference>
<feature type="domain" description="C-type lectin" evidence="2">
    <location>
        <begin position="40"/>
        <end position="124"/>
    </location>
</feature>
<sequence>MVLGERGAAGEPGLNAFMSSSILQLWSSQHHDKHLEQPELQREAELHLLLEQLINGTVEMETESVWTGLRFVNGQWFWVSGEQPRSLVSMPSCPVQSYSCGALNTMTNTLNNQNCNERLNFICYWK</sequence>
<evidence type="ECO:0000256" key="1">
    <source>
        <dbReference type="ARBA" id="ARBA00023157"/>
    </source>
</evidence>
<dbReference type="InterPro" id="IPR001304">
    <property type="entry name" value="C-type_lectin-like"/>
</dbReference>
<dbReference type="PROSITE" id="PS50041">
    <property type="entry name" value="C_TYPE_LECTIN_2"/>
    <property type="match status" value="1"/>
</dbReference>
<dbReference type="Pfam" id="PF00059">
    <property type="entry name" value="Lectin_C"/>
    <property type="match status" value="1"/>
</dbReference>
<evidence type="ECO:0000313" key="3">
    <source>
        <dbReference type="EMBL" id="KAG7332889.1"/>
    </source>
</evidence>
<protein>
    <recommendedName>
        <fullName evidence="2">C-type lectin domain-containing protein</fullName>
    </recommendedName>
</protein>
<keyword evidence="4" id="KW-1185">Reference proteome</keyword>
<dbReference type="PROSITE" id="PS00615">
    <property type="entry name" value="C_TYPE_LECTIN_1"/>
    <property type="match status" value="1"/>
</dbReference>
<dbReference type="InterPro" id="IPR018378">
    <property type="entry name" value="C-type_lectin_CS"/>
</dbReference>
<dbReference type="Proteomes" id="UP000824219">
    <property type="component" value="Linkage Group LG04"/>
</dbReference>
<proteinExistence type="predicted"/>
<comment type="caution">
    <text evidence="3">The sequence shown here is derived from an EMBL/GenBank/DDBJ whole genome shotgun (WGS) entry which is preliminary data.</text>
</comment>
<dbReference type="SUPFAM" id="SSF56436">
    <property type="entry name" value="C-type lectin-like"/>
    <property type="match status" value="1"/>
</dbReference>
<gene>
    <name evidence="3" type="ORF">KOW79_003024</name>
</gene>
<dbReference type="InterPro" id="IPR016186">
    <property type="entry name" value="C-type_lectin-like/link_sf"/>
</dbReference>
<dbReference type="CDD" id="cd00037">
    <property type="entry name" value="CLECT"/>
    <property type="match status" value="1"/>
</dbReference>
<evidence type="ECO:0000259" key="2">
    <source>
        <dbReference type="PROSITE" id="PS50041"/>
    </source>
</evidence>
<dbReference type="OrthoDB" id="5858677at2759"/>